<dbReference type="SMART" id="SM00450">
    <property type="entry name" value="RHOD"/>
    <property type="match status" value="1"/>
</dbReference>
<dbReference type="HOGENOM" id="CLU_089574_3_2_1"/>
<dbReference type="RefSeq" id="XP_005838944.1">
    <property type="nucleotide sequence ID" value="XM_005838887.1"/>
</dbReference>
<dbReference type="CDD" id="cd00158">
    <property type="entry name" value="RHOD"/>
    <property type="match status" value="1"/>
</dbReference>
<dbReference type="InterPro" id="IPR001763">
    <property type="entry name" value="Rhodanese-like_dom"/>
</dbReference>
<dbReference type="Gene3D" id="3.40.250.10">
    <property type="entry name" value="Rhodanese-like domain"/>
    <property type="match status" value="1"/>
</dbReference>
<organism evidence="2">
    <name type="scientific">Guillardia theta (strain CCMP2712)</name>
    <name type="common">Cryptophyte</name>
    <dbReference type="NCBI Taxonomy" id="905079"/>
    <lineage>
        <taxon>Eukaryota</taxon>
        <taxon>Cryptophyceae</taxon>
        <taxon>Pyrenomonadales</taxon>
        <taxon>Geminigeraceae</taxon>
        <taxon>Guillardia</taxon>
    </lineage>
</organism>
<keyword evidence="4" id="KW-1185">Reference proteome</keyword>
<proteinExistence type="predicted"/>
<dbReference type="EnsemblProtists" id="EKX51964">
    <property type="protein sequence ID" value="EKX51964"/>
    <property type="gene ID" value="GUITHDRAFT_102576"/>
</dbReference>
<dbReference type="PaxDb" id="55529-EKX51964"/>
<sequence length="110" mass="12007">MSEVPKKTPAEAKKLCDSEGFTYVDVRTNEEFARGHPTDAINIPAFAITGDGPMPMSSTFLKLIQTNFPNKDEKLVIGCQAGNRSAMACKWLSEAGYTNIVESNKGFSGW</sequence>
<dbReference type="KEGG" id="gtt:GUITHDRAFT_102576"/>
<reference evidence="3" key="3">
    <citation type="submission" date="2016-03" db="UniProtKB">
        <authorList>
            <consortium name="EnsemblProtists"/>
        </authorList>
    </citation>
    <scope>IDENTIFICATION</scope>
</reference>
<reference evidence="4" key="2">
    <citation type="submission" date="2012-11" db="EMBL/GenBank/DDBJ databases">
        <authorList>
            <person name="Kuo A."/>
            <person name="Curtis B.A."/>
            <person name="Tanifuji G."/>
            <person name="Burki F."/>
            <person name="Gruber A."/>
            <person name="Irimia M."/>
            <person name="Maruyama S."/>
            <person name="Arias M.C."/>
            <person name="Ball S.G."/>
            <person name="Gile G.H."/>
            <person name="Hirakawa Y."/>
            <person name="Hopkins J.F."/>
            <person name="Rensing S.A."/>
            <person name="Schmutz J."/>
            <person name="Symeonidi A."/>
            <person name="Elias M."/>
            <person name="Eveleigh R.J."/>
            <person name="Herman E.K."/>
            <person name="Klute M.J."/>
            <person name="Nakayama T."/>
            <person name="Obornik M."/>
            <person name="Reyes-Prieto A."/>
            <person name="Armbrust E.V."/>
            <person name="Aves S.J."/>
            <person name="Beiko R.G."/>
            <person name="Coutinho P."/>
            <person name="Dacks J.B."/>
            <person name="Durnford D.G."/>
            <person name="Fast N.M."/>
            <person name="Green B.R."/>
            <person name="Grisdale C."/>
            <person name="Hempe F."/>
            <person name="Henrissat B."/>
            <person name="Hoppner M.P."/>
            <person name="Ishida K.-I."/>
            <person name="Kim E."/>
            <person name="Koreny L."/>
            <person name="Kroth P.G."/>
            <person name="Liu Y."/>
            <person name="Malik S.-B."/>
            <person name="Maier U.G."/>
            <person name="McRose D."/>
            <person name="Mock T."/>
            <person name="Neilson J.A."/>
            <person name="Onodera N.T."/>
            <person name="Poole A.M."/>
            <person name="Pritham E.J."/>
            <person name="Richards T.A."/>
            <person name="Rocap G."/>
            <person name="Roy S.W."/>
            <person name="Sarai C."/>
            <person name="Schaack S."/>
            <person name="Shirato S."/>
            <person name="Slamovits C.H."/>
            <person name="Spencer D.F."/>
            <person name="Suzuki S."/>
            <person name="Worden A.Z."/>
            <person name="Zauner S."/>
            <person name="Barry K."/>
            <person name="Bell C."/>
            <person name="Bharti A.K."/>
            <person name="Crow J.A."/>
            <person name="Grimwood J."/>
            <person name="Kramer R."/>
            <person name="Lindquist E."/>
            <person name="Lucas S."/>
            <person name="Salamov A."/>
            <person name="McFadden G.I."/>
            <person name="Lane C.E."/>
            <person name="Keeling P.J."/>
            <person name="Gray M.W."/>
            <person name="Grigoriev I.V."/>
            <person name="Archibald J.M."/>
        </authorList>
    </citation>
    <scope>NUCLEOTIDE SEQUENCE</scope>
    <source>
        <strain evidence="4">CCMP2712</strain>
    </source>
</reference>
<dbReference type="Proteomes" id="UP000011087">
    <property type="component" value="Unassembled WGS sequence"/>
</dbReference>
<dbReference type="eggNOG" id="KOG1530">
    <property type="taxonomic scope" value="Eukaryota"/>
</dbReference>
<dbReference type="SUPFAM" id="SSF52821">
    <property type="entry name" value="Rhodanese/Cell cycle control phosphatase"/>
    <property type="match status" value="1"/>
</dbReference>
<name>L1JUH6_GUITC</name>
<dbReference type="PANTHER" id="PTHR45431:SF3">
    <property type="entry name" value="RHODANESE-LIKE DOMAIN-CONTAINING PROTEIN 15, CHLOROPLASTIC"/>
    <property type="match status" value="1"/>
</dbReference>
<dbReference type="OrthoDB" id="566238at2759"/>
<protein>
    <recommendedName>
        <fullName evidence="1">Rhodanese domain-containing protein</fullName>
    </recommendedName>
</protein>
<dbReference type="AlphaFoldDB" id="L1JUH6"/>
<accession>L1JUH6</accession>
<feature type="domain" description="Rhodanese" evidence="1">
    <location>
        <begin position="17"/>
        <end position="110"/>
    </location>
</feature>
<dbReference type="Pfam" id="PF00581">
    <property type="entry name" value="Rhodanese"/>
    <property type="match status" value="1"/>
</dbReference>
<evidence type="ECO:0000259" key="1">
    <source>
        <dbReference type="PROSITE" id="PS50206"/>
    </source>
</evidence>
<dbReference type="PANTHER" id="PTHR45431">
    <property type="entry name" value="RHODANESE-LIKE DOMAIN-CONTAINING PROTEIN 15, CHLOROPLASTIC"/>
    <property type="match status" value="1"/>
</dbReference>
<evidence type="ECO:0000313" key="4">
    <source>
        <dbReference type="Proteomes" id="UP000011087"/>
    </source>
</evidence>
<dbReference type="STRING" id="905079.L1JUH6"/>
<gene>
    <name evidence="2" type="ORF">GUITHDRAFT_102576</name>
</gene>
<dbReference type="PROSITE" id="PS50206">
    <property type="entry name" value="RHODANESE_3"/>
    <property type="match status" value="1"/>
</dbReference>
<dbReference type="OMA" id="HLVVGCN"/>
<dbReference type="InterPro" id="IPR052367">
    <property type="entry name" value="Thiosulfate_ST/Rhodanese-like"/>
</dbReference>
<evidence type="ECO:0000313" key="3">
    <source>
        <dbReference type="EnsemblProtists" id="EKX51964"/>
    </source>
</evidence>
<evidence type="ECO:0000313" key="2">
    <source>
        <dbReference type="EMBL" id="EKX51964.1"/>
    </source>
</evidence>
<reference evidence="2 4" key="1">
    <citation type="journal article" date="2012" name="Nature">
        <title>Algal genomes reveal evolutionary mosaicism and the fate of nucleomorphs.</title>
        <authorList>
            <consortium name="DOE Joint Genome Institute"/>
            <person name="Curtis B.A."/>
            <person name="Tanifuji G."/>
            <person name="Burki F."/>
            <person name="Gruber A."/>
            <person name="Irimia M."/>
            <person name="Maruyama S."/>
            <person name="Arias M.C."/>
            <person name="Ball S.G."/>
            <person name="Gile G.H."/>
            <person name="Hirakawa Y."/>
            <person name="Hopkins J.F."/>
            <person name="Kuo A."/>
            <person name="Rensing S.A."/>
            <person name="Schmutz J."/>
            <person name="Symeonidi A."/>
            <person name="Elias M."/>
            <person name="Eveleigh R.J."/>
            <person name="Herman E.K."/>
            <person name="Klute M.J."/>
            <person name="Nakayama T."/>
            <person name="Obornik M."/>
            <person name="Reyes-Prieto A."/>
            <person name="Armbrust E.V."/>
            <person name="Aves S.J."/>
            <person name="Beiko R.G."/>
            <person name="Coutinho P."/>
            <person name="Dacks J.B."/>
            <person name="Durnford D.G."/>
            <person name="Fast N.M."/>
            <person name="Green B.R."/>
            <person name="Grisdale C.J."/>
            <person name="Hempel F."/>
            <person name="Henrissat B."/>
            <person name="Hoppner M.P."/>
            <person name="Ishida K."/>
            <person name="Kim E."/>
            <person name="Koreny L."/>
            <person name="Kroth P.G."/>
            <person name="Liu Y."/>
            <person name="Malik S.B."/>
            <person name="Maier U.G."/>
            <person name="McRose D."/>
            <person name="Mock T."/>
            <person name="Neilson J.A."/>
            <person name="Onodera N.T."/>
            <person name="Poole A.M."/>
            <person name="Pritham E.J."/>
            <person name="Richards T.A."/>
            <person name="Rocap G."/>
            <person name="Roy S.W."/>
            <person name="Sarai C."/>
            <person name="Schaack S."/>
            <person name="Shirato S."/>
            <person name="Slamovits C.H."/>
            <person name="Spencer D.F."/>
            <person name="Suzuki S."/>
            <person name="Worden A.Z."/>
            <person name="Zauner S."/>
            <person name="Barry K."/>
            <person name="Bell C."/>
            <person name="Bharti A.K."/>
            <person name="Crow J.A."/>
            <person name="Grimwood J."/>
            <person name="Kramer R."/>
            <person name="Lindquist E."/>
            <person name="Lucas S."/>
            <person name="Salamov A."/>
            <person name="McFadden G.I."/>
            <person name="Lane C.E."/>
            <person name="Keeling P.J."/>
            <person name="Gray M.W."/>
            <person name="Grigoriev I.V."/>
            <person name="Archibald J.M."/>
        </authorList>
    </citation>
    <scope>NUCLEOTIDE SEQUENCE</scope>
    <source>
        <strain evidence="2 4">CCMP2712</strain>
    </source>
</reference>
<dbReference type="InterPro" id="IPR036873">
    <property type="entry name" value="Rhodanese-like_dom_sf"/>
</dbReference>
<dbReference type="EMBL" id="JH992974">
    <property type="protein sequence ID" value="EKX51964.1"/>
    <property type="molecule type" value="Genomic_DNA"/>
</dbReference>
<dbReference type="GeneID" id="17308470"/>